<protein>
    <submittedName>
        <fullName evidence="1">Unnamed protein product</fullName>
    </submittedName>
</protein>
<gene>
    <name evidence="1" type="ORF">Pfra01_002222200</name>
</gene>
<dbReference type="OrthoDB" id="2668416at2759"/>
<name>A0A9W7D442_9STRA</name>
<comment type="caution">
    <text evidence="1">The sequence shown here is derived from an EMBL/GenBank/DDBJ whole genome shotgun (WGS) entry which is preliminary data.</text>
</comment>
<dbReference type="EMBL" id="BSXT01003317">
    <property type="protein sequence ID" value="GMF53643.1"/>
    <property type="molecule type" value="Genomic_DNA"/>
</dbReference>
<sequence length="115" mass="13309">MVHPLYFHCIPNTKVRHSPQLQLYSIKYSNSCGMRVWETEKSFQSASWCDGSLKAYYDRSIICAAAVLHNLLIGIGDKQFKQKKQSEEALLKERRDAREVMTSFKQILDRTPAEV</sequence>
<proteinExistence type="predicted"/>
<dbReference type="AlphaFoldDB" id="A0A9W7D442"/>
<dbReference type="Proteomes" id="UP001165121">
    <property type="component" value="Unassembled WGS sequence"/>
</dbReference>
<accession>A0A9W7D442</accession>
<organism evidence="1 2">
    <name type="scientific">Phytophthora fragariaefolia</name>
    <dbReference type="NCBI Taxonomy" id="1490495"/>
    <lineage>
        <taxon>Eukaryota</taxon>
        <taxon>Sar</taxon>
        <taxon>Stramenopiles</taxon>
        <taxon>Oomycota</taxon>
        <taxon>Peronosporomycetes</taxon>
        <taxon>Peronosporales</taxon>
        <taxon>Peronosporaceae</taxon>
        <taxon>Phytophthora</taxon>
    </lineage>
</organism>
<evidence type="ECO:0000313" key="1">
    <source>
        <dbReference type="EMBL" id="GMF53643.1"/>
    </source>
</evidence>
<reference evidence="1" key="1">
    <citation type="submission" date="2023-04" db="EMBL/GenBank/DDBJ databases">
        <title>Phytophthora fragariaefolia NBRC 109709.</title>
        <authorList>
            <person name="Ichikawa N."/>
            <person name="Sato H."/>
            <person name="Tonouchi N."/>
        </authorList>
    </citation>
    <scope>NUCLEOTIDE SEQUENCE</scope>
    <source>
        <strain evidence="1">NBRC 109709</strain>
    </source>
</reference>
<evidence type="ECO:0000313" key="2">
    <source>
        <dbReference type="Proteomes" id="UP001165121"/>
    </source>
</evidence>
<keyword evidence="2" id="KW-1185">Reference proteome</keyword>